<evidence type="ECO:0008006" key="3">
    <source>
        <dbReference type="Google" id="ProtNLM"/>
    </source>
</evidence>
<dbReference type="RefSeq" id="WP_061654087.1">
    <property type="nucleotide sequence ID" value="NZ_LOMT01000002.1"/>
</dbReference>
<comment type="caution">
    <text evidence="1">The sequence shown here is derived from an EMBL/GenBank/DDBJ whole genome shotgun (WGS) entry which is preliminary data.</text>
</comment>
<dbReference type="Pfam" id="PF14335">
    <property type="entry name" value="DUF4391"/>
    <property type="match status" value="1"/>
</dbReference>
<dbReference type="InterPro" id="IPR025503">
    <property type="entry name" value="DUF4391"/>
</dbReference>
<reference evidence="1 2" key="1">
    <citation type="submission" date="2015-12" db="EMBL/GenBank/DDBJ databases">
        <title>Bacillus cereus Group isolate.</title>
        <authorList>
            <person name="Kovac J."/>
        </authorList>
    </citation>
    <scope>NUCLEOTIDE SEQUENCE [LARGE SCALE GENOMIC DNA]</scope>
    <source>
        <strain evidence="1 2">FSL W8-0275</strain>
    </source>
</reference>
<proteinExistence type="predicted"/>
<accession>A0A150B7Z4</accession>
<dbReference type="Proteomes" id="UP000075591">
    <property type="component" value="Unassembled WGS sequence"/>
</dbReference>
<organism evidence="1 2">
    <name type="scientific">Bacillus cereus</name>
    <dbReference type="NCBI Taxonomy" id="1396"/>
    <lineage>
        <taxon>Bacteria</taxon>
        <taxon>Bacillati</taxon>
        <taxon>Bacillota</taxon>
        <taxon>Bacilli</taxon>
        <taxon>Bacillales</taxon>
        <taxon>Bacillaceae</taxon>
        <taxon>Bacillus</taxon>
        <taxon>Bacillus cereus group</taxon>
    </lineage>
</organism>
<dbReference type="AlphaFoldDB" id="A0A150B7Z4"/>
<evidence type="ECO:0000313" key="1">
    <source>
        <dbReference type="EMBL" id="KXY04232.1"/>
    </source>
</evidence>
<sequence length="254" mass="29763">MREWIINRLEIPARTVLNRKIPKKVFFTQTDFSTSEKEMFTSQVEGIYLLSVMNQQSTNIPIYQNDEFDYAEVVWIYVELRTTKNINRIIGSIHKSIPNPVVLVIGYLESQVLLSTSHKRLNKNDKTKVIAEQTNITDWFKPKEADIAYSNLLSSLVVSNLSFENFHSLYEDIHQWIRCEEVIQLVGSIPTSTDKREEAINILNNVQKYQKEVERLQQDQKGQLDFGAKVNLHMKIKRHEQQIHTQIQQIKELC</sequence>
<dbReference type="EMBL" id="LOMT01000002">
    <property type="protein sequence ID" value="KXY04232.1"/>
    <property type="molecule type" value="Genomic_DNA"/>
</dbReference>
<evidence type="ECO:0000313" key="2">
    <source>
        <dbReference type="Proteomes" id="UP000075591"/>
    </source>
</evidence>
<name>A0A150B7Z4_BACCE</name>
<protein>
    <recommendedName>
        <fullName evidence="3">DUF4391 domain-containing protein</fullName>
    </recommendedName>
</protein>
<gene>
    <name evidence="1" type="ORF">AT274_07690</name>
</gene>